<sequence length="276" mass="30653">MKISQLLSPFFIAFTLFSFVACESSRDNENPQDTTYGKLQIKFENGFNNVGDIVLNQTVQTSSNGQKHNFSALKYVISNISLIDENGNEFKYNENNPDKGAFIVDQADAVAGIIYLNLDGIPKNNYKKIKFGLGISQKAYLLGQDGQAEFWTKAKQKGMSWSWAAGYIFVKLEGKYGSDTPSKEFMNHTGNMGNTAANNTADLYREITLNLPTTARVTGQIRPSVHILADLNQFLSGDQPLTLTTANDMLMGSNQHLADVTNNLTKMFKVDHVHND</sequence>
<dbReference type="EMBL" id="FNWQ01000003">
    <property type="protein sequence ID" value="SEH34660.1"/>
    <property type="molecule type" value="Genomic_DNA"/>
</dbReference>
<evidence type="ECO:0000259" key="2">
    <source>
        <dbReference type="Pfam" id="PF20243"/>
    </source>
</evidence>
<dbReference type="RefSeq" id="WP_089692734.1">
    <property type="nucleotide sequence ID" value="NZ_FNWQ01000003.1"/>
</dbReference>
<reference evidence="3 4" key="1">
    <citation type="submission" date="2016-10" db="EMBL/GenBank/DDBJ databases">
        <authorList>
            <person name="de Groot N.N."/>
        </authorList>
    </citation>
    <scope>NUCLEOTIDE SEQUENCE [LARGE SCALE GENOMIC DNA]</scope>
    <source>
        <strain evidence="3 4">DSM 23031</strain>
    </source>
</reference>
<dbReference type="Proteomes" id="UP000198561">
    <property type="component" value="Unassembled WGS sequence"/>
</dbReference>
<dbReference type="AlphaFoldDB" id="A0A1H6HKN9"/>
<dbReference type="InterPro" id="IPR046863">
    <property type="entry name" value="MbnP-like_dom"/>
</dbReference>
<protein>
    <recommendedName>
        <fullName evidence="2">Copper-binding protein MbnP-like domain-containing protein</fullName>
    </recommendedName>
</protein>
<accession>A0A1H6HKN9</accession>
<dbReference type="PROSITE" id="PS51257">
    <property type="entry name" value="PROKAR_LIPOPROTEIN"/>
    <property type="match status" value="1"/>
</dbReference>
<proteinExistence type="predicted"/>
<feature type="signal peptide" evidence="1">
    <location>
        <begin position="1"/>
        <end position="20"/>
    </location>
</feature>
<dbReference type="STRING" id="680127.SAMN05421593_2682"/>
<gene>
    <name evidence="3" type="ORF">SAMN05421593_2682</name>
</gene>
<name>A0A1H6HKN9_CHRCI</name>
<evidence type="ECO:0000313" key="3">
    <source>
        <dbReference type="EMBL" id="SEH34660.1"/>
    </source>
</evidence>
<organism evidence="3 4">
    <name type="scientific">Chryseobacterium culicis</name>
    <dbReference type="NCBI Taxonomy" id="680127"/>
    <lineage>
        <taxon>Bacteria</taxon>
        <taxon>Pseudomonadati</taxon>
        <taxon>Bacteroidota</taxon>
        <taxon>Flavobacteriia</taxon>
        <taxon>Flavobacteriales</taxon>
        <taxon>Weeksellaceae</taxon>
        <taxon>Chryseobacterium group</taxon>
        <taxon>Chryseobacterium</taxon>
    </lineage>
</organism>
<evidence type="ECO:0000313" key="4">
    <source>
        <dbReference type="Proteomes" id="UP000198561"/>
    </source>
</evidence>
<evidence type="ECO:0000256" key="1">
    <source>
        <dbReference type="SAM" id="SignalP"/>
    </source>
</evidence>
<keyword evidence="1" id="KW-0732">Signal</keyword>
<feature type="domain" description="Copper-binding protein MbnP-like" evidence="2">
    <location>
        <begin position="37"/>
        <end position="247"/>
    </location>
</feature>
<dbReference type="OrthoDB" id="1422031at2"/>
<dbReference type="Pfam" id="PF20243">
    <property type="entry name" value="MbnP"/>
    <property type="match status" value="1"/>
</dbReference>
<feature type="chain" id="PRO_5011553346" description="Copper-binding protein MbnP-like domain-containing protein" evidence="1">
    <location>
        <begin position="21"/>
        <end position="276"/>
    </location>
</feature>